<dbReference type="InterPro" id="IPR039157">
    <property type="entry name" value="RBM18_RRM"/>
</dbReference>
<evidence type="ECO:0000256" key="2">
    <source>
        <dbReference type="ARBA" id="ARBA00030780"/>
    </source>
</evidence>
<evidence type="ECO:0000256" key="1">
    <source>
        <dbReference type="ARBA" id="ARBA00021141"/>
    </source>
</evidence>
<dbReference type="PANTHER" id="PTHR15241:SF304">
    <property type="entry name" value="RRM DOMAIN-CONTAINING PROTEIN"/>
    <property type="match status" value="1"/>
</dbReference>
<feature type="domain" description="RRM" evidence="4">
    <location>
        <begin position="25"/>
        <end position="106"/>
    </location>
</feature>
<dbReference type="InterPro" id="IPR000504">
    <property type="entry name" value="RRM_dom"/>
</dbReference>
<evidence type="ECO:0000313" key="5">
    <source>
        <dbReference type="EMBL" id="ABK21729.1"/>
    </source>
</evidence>
<reference evidence="5" key="1">
    <citation type="journal article" date="2008" name="BMC Genomics">
        <title>A conifer genomics resource of 200,000 spruce (Picea spp.) ESTs and 6,464 high-quality, sequence-finished full-length cDNAs for Sitka spruce (Picea sitchensis).</title>
        <authorList>
            <person name="Ralph S.G."/>
            <person name="Chun H.J."/>
            <person name="Kolosova N."/>
            <person name="Cooper D."/>
            <person name="Oddy C."/>
            <person name="Ritland C.E."/>
            <person name="Kirkpatrick R."/>
            <person name="Moore R."/>
            <person name="Barber S."/>
            <person name="Holt R.A."/>
            <person name="Jones S.J."/>
            <person name="Marra M.A."/>
            <person name="Douglas C.J."/>
            <person name="Ritland K."/>
            <person name="Bohlmann J."/>
        </authorList>
    </citation>
    <scope>NUCLEOTIDE SEQUENCE</scope>
    <source>
        <tissue evidence="5">Green portion of the leader tissue</tissue>
    </source>
</reference>
<evidence type="ECO:0000259" key="4">
    <source>
        <dbReference type="PROSITE" id="PS50102"/>
    </source>
</evidence>
<keyword evidence="3" id="KW-0694">RNA-binding</keyword>
<dbReference type="CDD" id="cd12355">
    <property type="entry name" value="RRM_RBM18"/>
    <property type="match status" value="1"/>
</dbReference>
<dbReference type="InterPro" id="IPR035979">
    <property type="entry name" value="RBD_domain_sf"/>
</dbReference>
<dbReference type="PROSITE" id="PS50102">
    <property type="entry name" value="RRM"/>
    <property type="match status" value="1"/>
</dbReference>
<dbReference type="Gene3D" id="3.30.70.330">
    <property type="match status" value="1"/>
</dbReference>
<dbReference type="EMBL" id="EF082367">
    <property type="protein sequence ID" value="ABK21729.1"/>
    <property type="molecule type" value="mRNA"/>
</dbReference>
<dbReference type="SMART" id="SM00360">
    <property type="entry name" value="RRM"/>
    <property type="match status" value="1"/>
</dbReference>
<dbReference type="InterPro" id="IPR012677">
    <property type="entry name" value="Nucleotide-bd_a/b_plait_sf"/>
</dbReference>
<evidence type="ECO:0000256" key="3">
    <source>
        <dbReference type="PROSITE-ProRule" id="PRU00176"/>
    </source>
</evidence>
<sequence length="188" mass="21318">MNATNSRERHPVQKLKGVIKGKHINRLYVGNLDHRITEYQVIKMFSPFGKICFEEFMWHRHGPRKGEPRGFAFIEFSKREEAEKAKESMNGRFALGRPLVVRFVDENSDNPNISCMSSCTVSKSSKIAAIQNKLKSMEQTTSIGPVSPSYSAEQGNFHSPDIEIQVLQTLGIFIDGDHGRVGWFSETQ</sequence>
<dbReference type="GO" id="GO:0003723">
    <property type="term" value="F:RNA binding"/>
    <property type="evidence" value="ECO:0007669"/>
    <property type="project" value="UniProtKB-UniRule"/>
</dbReference>
<dbReference type="AlphaFoldDB" id="A9NM68"/>
<dbReference type="SUPFAM" id="SSF54928">
    <property type="entry name" value="RNA-binding domain, RBD"/>
    <property type="match status" value="1"/>
</dbReference>
<accession>A9NM68</accession>
<dbReference type="PANTHER" id="PTHR15241">
    <property type="entry name" value="TRANSFORMER-2-RELATED"/>
    <property type="match status" value="1"/>
</dbReference>
<protein>
    <recommendedName>
        <fullName evidence="1">Probable RNA-binding protein 18</fullName>
    </recommendedName>
    <alternativeName>
        <fullName evidence="2">RNA-binding motif protein 18</fullName>
    </alternativeName>
</protein>
<proteinExistence type="evidence at transcript level"/>
<organism evidence="5">
    <name type="scientific">Picea sitchensis</name>
    <name type="common">Sitka spruce</name>
    <name type="synonym">Pinus sitchensis</name>
    <dbReference type="NCBI Taxonomy" id="3332"/>
    <lineage>
        <taxon>Eukaryota</taxon>
        <taxon>Viridiplantae</taxon>
        <taxon>Streptophyta</taxon>
        <taxon>Embryophyta</taxon>
        <taxon>Tracheophyta</taxon>
        <taxon>Spermatophyta</taxon>
        <taxon>Pinopsida</taxon>
        <taxon>Pinidae</taxon>
        <taxon>Conifers I</taxon>
        <taxon>Pinales</taxon>
        <taxon>Pinaceae</taxon>
        <taxon>Picea</taxon>
    </lineage>
</organism>
<dbReference type="Pfam" id="PF00076">
    <property type="entry name" value="RRM_1"/>
    <property type="match status" value="1"/>
</dbReference>
<name>A9NM68_PICSI</name>